<dbReference type="PROSITE" id="PS50011">
    <property type="entry name" value="PROTEIN_KINASE_DOM"/>
    <property type="match status" value="1"/>
</dbReference>
<dbReference type="InterPro" id="IPR017441">
    <property type="entry name" value="Protein_kinase_ATP_BS"/>
</dbReference>
<protein>
    <submittedName>
        <fullName evidence="9">Protein kinase</fullName>
    </submittedName>
</protein>
<keyword evidence="4 7" id="KW-0547">Nucleotide-binding</keyword>
<dbReference type="OrthoDB" id="9762169at2"/>
<keyword evidence="1" id="KW-0723">Serine/threonine-protein kinase</keyword>
<dbReference type="PROSITE" id="PS00108">
    <property type="entry name" value="PROTEIN_KINASE_ST"/>
    <property type="match status" value="1"/>
</dbReference>
<keyword evidence="10" id="KW-1185">Reference proteome</keyword>
<evidence type="ECO:0000256" key="1">
    <source>
        <dbReference type="ARBA" id="ARBA00022527"/>
    </source>
</evidence>
<evidence type="ECO:0000256" key="4">
    <source>
        <dbReference type="ARBA" id="ARBA00022741"/>
    </source>
</evidence>
<comment type="caution">
    <text evidence="9">The sequence shown here is derived from an EMBL/GenBank/DDBJ whole genome shotgun (WGS) entry which is preliminary data.</text>
</comment>
<feature type="binding site" evidence="7">
    <location>
        <position position="49"/>
    </location>
    <ligand>
        <name>ATP</name>
        <dbReference type="ChEBI" id="CHEBI:30616"/>
    </ligand>
</feature>
<evidence type="ECO:0000256" key="6">
    <source>
        <dbReference type="ARBA" id="ARBA00022840"/>
    </source>
</evidence>
<dbReference type="InterPro" id="IPR000719">
    <property type="entry name" value="Prot_kinase_dom"/>
</dbReference>
<dbReference type="InterPro" id="IPR011009">
    <property type="entry name" value="Kinase-like_dom_sf"/>
</dbReference>
<dbReference type="EMBL" id="MWWU01000003">
    <property type="protein sequence ID" value="OZG55334.1"/>
    <property type="molecule type" value="Genomic_DNA"/>
</dbReference>
<evidence type="ECO:0000256" key="3">
    <source>
        <dbReference type="ARBA" id="ARBA00022679"/>
    </source>
</evidence>
<evidence type="ECO:0000259" key="8">
    <source>
        <dbReference type="PROSITE" id="PS50011"/>
    </source>
</evidence>
<accession>A0A261F8B1</accession>
<dbReference type="SUPFAM" id="SSF56112">
    <property type="entry name" value="Protein kinase-like (PK-like)"/>
    <property type="match status" value="1"/>
</dbReference>
<keyword evidence="6 7" id="KW-0067">ATP-binding</keyword>
<dbReference type="Proteomes" id="UP000228976">
    <property type="component" value="Unassembled WGS sequence"/>
</dbReference>
<gene>
    <name evidence="9" type="ORF">AEAE_1131</name>
</gene>
<organism evidence="9 10">
    <name type="scientific">Aeriscardovia aeriphila</name>
    <dbReference type="NCBI Taxonomy" id="218139"/>
    <lineage>
        <taxon>Bacteria</taxon>
        <taxon>Bacillati</taxon>
        <taxon>Actinomycetota</taxon>
        <taxon>Actinomycetes</taxon>
        <taxon>Bifidobacteriales</taxon>
        <taxon>Bifidobacteriaceae</taxon>
        <taxon>Aeriscardovia</taxon>
    </lineage>
</organism>
<dbReference type="SMART" id="SM00220">
    <property type="entry name" value="S_TKc"/>
    <property type="match status" value="1"/>
</dbReference>
<proteinExistence type="predicted"/>
<evidence type="ECO:0000313" key="9">
    <source>
        <dbReference type="EMBL" id="OZG55334.1"/>
    </source>
</evidence>
<dbReference type="GO" id="GO:0005524">
    <property type="term" value="F:ATP binding"/>
    <property type="evidence" value="ECO:0007669"/>
    <property type="project" value="UniProtKB-UniRule"/>
</dbReference>
<dbReference type="Pfam" id="PF00069">
    <property type="entry name" value="Pkinase"/>
    <property type="match status" value="1"/>
</dbReference>
<keyword evidence="2" id="KW-0597">Phosphoprotein</keyword>
<dbReference type="AlphaFoldDB" id="A0A261F8B1"/>
<evidence type="ECO:0000256" key="7">
    <source>
        <dbReference type="PROSITE-ProRule" id="PRU10141"/>
    </source>
</evidence>
<name>A0A261F8B1_9BIFI</name>
<keyword evidence="5 9" id="KW-0418">Kinase</keyword>
<feature type="domain" description="Protein kinase" evidence="8">
    <location>
        <begin position="21"/>
        <end position="276"/>
    </location>
</feature>
<dbReference type="CDD" id="cd14014">
    <property type="entry name" value="STKc_PknB_like"/>
    <property type="match status" value="1"/>
</dbReference>
<dbReference type="PROSITE" id="PS00107">
    <property type="entry name" value="PROTEIN_KINASE_ATP"/>
    <property type="match status" value="1"/>
</dbReference>
<evidence type="ECO:0000256" key="5">
    <source>
        <dbReference type="ARBA" id="ARBA00022777"/>
    </source>
</evidence>
<dbReference type="Gene3D" id="3.30.200.20">
    <property type="entry name" value="Phosphorylase Kinase, domain 1"/>
    <property type="match status" value="1"/>
</dbReference>
<reference evidence="9 10" key="1">
    <citation type="journal article" date="2017" name="BMC Genomics">
        <title>Comparative genomic and phylogenomic analyses of the Bifidobacteriaceae family.</title>
        <authorList>
            <person name="Lugli G.A."/>
            <person name="Milani C."/>
            <person name="Turroni F."/>
            <person name="Duranti S."/>
            <person name="Mancabelli L."/>
            <person name="Mangifesta M."/>
            <person name="Ferrario C."/>
            <person name="Modesto M."/>
            <person name="Mattarelli P."/>
            <person name="Jiri K."/>
            <person name="van Sinderen D."/>
            <person name="Ventura M."/>
        </authorList>
    </citation>
    <scope>NUCLEOTIDE SEQUENCE [LARGE SCALE GENOMIC DNA]</scope>
    <source>
        <strain evidence="9 10">LMG 21773</strain>
    </source>
</reference>
<evidence type="ECO:0000313" key="10">
    <source>
        <dbReference type="Proteomes" id="UP000228976"/>
    </source>
</evidence>
<dbReference type="Gene3D" id="1.10.510.10">
    <property type="entry name" value="Transferase(Phosphotransferase) domain 1"/>
    <property type="match status" value="1"/>
</dbReference>
<dbReference type="PANTHER" id="PTHR24351">
    <property type="entry name" value="RIBOSOMAL PROTEIN S6 KINASE"/>
    <property type="match status" value="1"/>
</dbReference>
<sequence>MSDSFATSVLSLEPGNMVGGYTLVSHLGGGAMGTVWTVRDSAGQLFAMKILRDSLATDPQEKEREQQARERLHREALALTKVRHPNVTAIVDMELDDRLAFIVTELIEGDNLRDDVNRNGAYTGEDLVLLAEKLISAVQAVHQAGIIHRDIKPTNVMISASGPILVDFGIAMEPGESHVTRTGLVMGTPGFIAPEVIEGAESDEITDWWSLASVLAFAATGQPVFGSKPIMAVLEREASGAADLHTLSPLLRQAFLQALNPQRSQRLSIGKLYQAIVADVRGVGGQPVGGVQ</sequence>
<dbReference type="GO" id="GO:0004674">
    <property type="term" value="F:protein serine/threonine kinase activity"/>
    <property type="evidence" value="ECO:0007669"/>
    <property type="project" value="UniProtKB-KW"/>
</dbReference>
<evidence type="ECO:0000256" key="2">
    <source>
        <dbReference type="ARBA" id="ARBA00022553"/>
    </source>
</evidence>
<keyword evidence="3" id="KW-0808">Transferase</keyword>
<dbReference type="InterPro" id="IPR008271">
    <property type="entry name" value="Ser/Thr_kinase_AS"/>
</dbReference>